<evidence type="ECO:0000313" key="2">
    <source>
        <dbReference type="Proteomes" id="UP000656244"/>
    </source>
</evidence>
<gene>
    <name evidence="1" type="ORF">H7U19_05640</name>
</gene>
<comment type="caution">
    <text evidence="1">The sequence shown here is derived from an EMBL/GenBank/DDBJ whole genome shotgun (WGS) entry which is preliminary data.</text>
</comment>
<evidence type="ECO:0000313" key="1">
    <source>
        <dbReference type="EMBL" id="MBC3757878.1"/>
    </source>
</evidence>
<dbReference type="RefSeq" id="WP_222597388.1">
    <property type="nucleotide sequence ID" value="NZ_JACNMF010000002.1"/>
</dbReference>
<dbReference type="EMBL" id="JACNMF010000002">
    <property type="protein sequence ID" value="MBC3757878.1"/>
    <property type="molecule type" value="Genomic_DNA"/>
</dbReference>
<dbReference type="Proteomes" id="UP000656244">
    <property type="component" value="Unassembled WGS sequence"/>
</dbReference>
<dbReference type="AlphaFoldDB" id="A0A923H883"/>
<organism evidence="1 2">
    <name type="scientific">Hyunsoonleella aquatilis</name>
    <dbReference type="NCBI Taxonomy" id="2762758"/>
    <lineage>
        <taxon>Bacteria</taxon>
        <taxon>Pseudomonadati</taxon>
        <taxon>Bacteroidota</taxon>
        <taxon>Flavobacteriia</taxon>
        <taxon>Flavobacteriales</taxon>
        <taxon>Flavobacteriaceae</taxon>
    </lineage>
</organism>
<accession>A0A923H883</accession>
<protein>
    <submittedName>
        <fullName evidence="1">Uncharacterized protein</fullName>
    </submittedName>
</protein>
<reference evidence="1" key="1">
    <citation type="submission" date="2020-08" db="EMBL/GenBank/DDBJ databases">
        <title>Hyunsoonleella sp. strain SJ7 genome sequencing and assembly.</title>
        <authorList>
            <person name="Kim I."/>
        </authorList>
    </citation>
    <scope>NUCLEOTIDE SEQUENCE</scope>
    <source>
        <strain evidence="1">SJ7</strain>
    </source>
</reference>
<sequence>MPNFKSKLKYICSMFKKALIIFTVLYATLLFSQERDSIVFKNGIDRPSTLSTHHFGIFSARINQNFKIAPPQRDIFSVNYSSGNTFHPFVEAYFPEDPMVRDAQSKKVWYQRDFNFVDQETTPAEYMNIVIDAVIKEFRFNYNFALGKNHEVGLTLRSYLITRGKYPFSVFTSDEGIEWFHSNVAGGEDPFGRRYYGLNQVNFRYLDRNGRTLKLNTNDFFIGGLEFNHFYYPEFLRNEERMVYGKFGSHIGLNTSKFNKSLDYGISANVVKRLILKNQNEFNFGLGASVLRKNFIAGKGNIDLGNNAYLGAFEAHAEFTKYTKKGNYHAFGVNYHVQTRYNRKEEADYFRLLGKWKEINGGWQNGVATLYQTLNDWNFIYTYGRPNYKISLFIKEDLEVNNAPDFQTGITLEIPISGH</sequence>
<keyword evidence="2" id="KW-1185">Reference proteome</keyword>
<proteinExistence type="predicted"/>
<name>A0A923H883_9FLAO</name>